<dbReference type="PROSITE" id="PS51257">
    <property type="entry name" value="PROKAR_LIPOPROTEIN"/>
    <property type="match status" value="1"/>
</dbReference>
<evidence type="ECO:0000313" key="3">
    <source>
        <dbReference type="Proteomes" id="UP000224006"/>
    </source>
</evidence>
<dbReference type="KEGG" id="bbes:BESB_035070"/>
<dbReference type="GeneID" id="40308488"/>
<dbReference type="SUPFAM" id="SSF74877">
    <property type="entry name" value="Major surface antigen p30, SAG1"/>
    <property type="match status" value="2"/>
</dbReference>
<dbReference type="InterPro" id="IPR007226">
    <property type="entry name" value="SRS_dom"/>
</dbReference>
<sequence>MKGREVLRHRGGFIPAARKLVAGCIGGVLLMSCTRSFANLSGEGEARRILDTVQAEIGPELVSKCRVSLSARGADTPPIAVTLSKKQLTMMLECVEDSTEEVPEGLRKVCTAKKEATVESCSTAKDGSADVVTLKQLLGWSSDAQWVQLERSSQGNKAWMLRLKDEDLPFTDKAFFVGCKKTGDAPQDTTCRVNVVVKARASSVAGNVVTCAYGSDSNPQTLEVDMTQERNTLTLDCGVEGSVAPPMYETNNCEGMLKPCKGNSDGMFPEYARTLWTRKPKEPAIFTIPTENFPQTDTKFFIGCSPHTATDAPMEPDVAIYAEDLGVLRTTECKVAVTVKAANSAPVGSSVQVRTATCGAAALAGLVAGFRGIH</sequence>
<dbReference type="EMBL" id="NWUJ01000002">
    <property type="protein sequence ID" value="PFH37049.1"/>
    <property type="molecule type" value="Genomic_DNA"/>
</dbReference>
<organism evidence="2 3">
    <name type="scientific">Besnoitia besnoiti</name>
    <name type="common">Apicomplexan protozoan</name>
    <dbReference type="NCBI Taxonomy" id="94643"/>
    <lineage>
        <taxon>Eukaryota</taxon>
        <taxon>Sar</taxon>
        <taxon>Alveolata</taxon>
        <taxon>Apicomplexa</taxon>
        <taxon>Conoidasida</taxon>
        <taxon>Coccidia</taxon>
        <taxon>Eucoccidiorida</taxon>
        <taxon>Eimeriorina</taxon>
        <taxon>Sarcocystidae</taxon>
        <taxon>Besnoitia</taxon>
    </lineage>
</organism>
<feature type="domain" description="SRS" evidence="1">
    <location>
        <begin position="207"/>
        <end position="339"/>
    </location>
</feature>
<evidence type="ECO:0000259" key="1">
    <source>
        <dbReference type="Pfam" id="PF04092"/>
    </source>
</evidence>
<dbReference type="InterPro" id="IPR028352">
    <property type="entry name" value="Surface_antig_SAG1"/>
</dbReference>
<dbReference type="Gene3D" id="2.60.40.1320">
    <property type="entry name" value="SRS domain"/>
    <property type="match status" value="2"/>
</dbReference>
<dbReference type="AlphaFoldDB" id="A0A2A9MGL2"/>
<evidence type="ECO:0000313" key="2">
    <source>
        <dbReference type="EMBL" id="PFH37049.1"/>
    </source>
</evidence>
<feature type="domain" description="SRS" evidence="1">
    <location>
        <begin position="64"/>
        <end position="197"/>
    </location>
</feature>
<keyword evidence="3" id="KW-1185">Reference proteome</keyword>
<dbReference type="GO" id="GO:0016020">
    <property type="term" value="C:membrane"/>
    <property type="evidence" value="ECO:0007669"/>
    <property type="project" value="InterPro"/>
</dbReference>
<dbReference type="Pfam" id="PF04092">
    <property type="entry name" value="SAG"/>
    <property type="match status" value="2"/>
</dbReference>
<comment type="caution">
    <text evidence="2">The sequence shown here is derived from an EMBL/GenBank/DDBJ whole genome shotgun (WGS) entry which is preliminary data.</text>
</comment>
<dbReference type="VEuPathDB" id="ToxoDB:BESB_035070"/>
<proteinExistence type="predicted"/>
<name>A0A2A9MGL2_BESBE</name>
<protein>
    <submittedName>
        <fullName evidence="2">SAG-related sequence</fullName>
    </submittedName>
</protein>
<dbReference type="PRINTS" id="PR01801">
    <property type="entry name" value="SURFCEANTIGN"/>
</dbReference>
<dbReference type="InterPro" id="IPR036755">
    <property type="entry name" value="SRS_dom_sf"/>
</dbReference>
<gene>
    <name evidence="2" type="ORF">BESB_035070</name>
</gene>
<dbReference type="RefSeq" id="XP_029221058.1">
    <property type="nucleotide sequence ID" value="XM_029362093.1"/>
</dbReference>
<reference evidence="2 3" key="1">
    <citation type="submission" date="2017-09" db="EMBL/GenBank/DDBJ databases">
        <title>Genome sequencing of Besnoitia besnoiti strain Bb-Ger1.</title>
        <authorList>
            <person name="Schares G."/>
            <person name="Venepally P."/>
            <person name="Lorenzi H.A."/>
        </authorList>
    </citation>
    <scope>NUCLEOTIDE SEQUENCE [LARGE SCALE GENOMIC DNA]</scope>
    <source>
        <strain evidence="2 3">Bb-Ger1</strain>
    </source>
</reference>
<accession>A0A2A9MGL2</accession>
<dbReference type="Proteomes" id="UP000224006">
    <property type="component" value="Chromosome II"/>
</dbReference>